<dbReference type="InterPro" id="IPR019756">
    <property type="entry name" value="Pept_S26A_signal_pept_1_Ser-AS"/>
</dbReference>
<dbReference type="PROSITE" id="PS00761">
    <property type="entry name" value="SPASE_I_3"/>
    <property type="match status" value="1"/>
</dbReference>
<dbReference type="PROSITE" id="PS00501">
    <property type="entry name" value="SPASE_I_1"/>
    <property type="match status" value="1"/>
</dbReference>
<evidence type="ECO:0000256" key="8">
    <source>
        <dbReference type="RuleBase" id="RU003993"/>
    </source>
</evidence>
<keyword evidence="8" id="KW-0812">Transmembrane</keyword>
<evidence type="ECO:0000256" key="3">
    <source>
        <dbReference type="ARBA" id="ARBA00013208"/>
    </source>
</evidence>
<evidence type="ECO:0000256" key="4">
    <source>
        <dbReference type="ARBA" id="ARBA00019232"/>
    </source>
</evidence>
<keyword evidence="6 8" id="KW-0378">Hydrolase</keyword>
<evidence type="ECO:0000256" key="2">
    <source>
        <dbReference type="ARBA" id="ARBA00009370"/>
    </source>
</evidence>
<organism evidence="11 12">
    <name type="scientific">Zeimonas arvi</name>
    <dbReference type="NCBI Taxonomy" id="2498847"/>
    <lineage>
        <taxon>Bacteria</taxon>
        <taxon>Pseudomonadati</taxon>
        <taxon>Pseudomonadota</taxon>
        <taxon>Betaproteobacteria</taxon>
        <taxon>Burkholderiales</taxon>
        <taxon>Burkholderiaceae</taxon>
        <taxon>Zeimonas</taxon>
    </lineage>
</organism>
<dbReference type="SUPFAM" id="SSF51306">
    <property type="entry name" value="LexA/Signal peptidase"/>
    <property type="match status" value="1"/>
</dbReference>
<evidence type="ECO:0000259" key="10">
    <source>
        <dbReference type="Pfam" id="PF10502"/>
    </source>
</evidence>
<comment type="similarity">
    <text evidence="2 9">Belongs to the peptidase S26 family.</text>
</comment>
<feature type="active site" evidence="7">
    <location>
        <position position="105"/>
    </location>
</feature>
<keyword evidence="5 8" id="KW-0645">Protease</keyword>
<dbReference type="Pfam" id="PF10502">
    <property type="entry name" value="Peptidase_S26"/>
    <property type="match status" value="1"/>
</dbReference>
<dbReference type="InterPro" id="IPR036286">
    <property type="entry name" value="LexA/Signal_pep-like_sf"/>
</dbReference>
<gene>
    <name evidence="11" type="primary">lepB</name>
    <name evidence="11" type="ORF">FHP08_06995</name>
</gene>
<feature type="transmembrane region" description="Helical" evidence="8">
    <location>
        <begin position="74"/>
        <end position="95"/>
    </location>
</feature>
<proteinExistence type="inferred from homology"/>
<dbReference type="InterPro" id="IPR019758">
    <property type="entry name" value="Pept_S26A_signal_pept_1_CS"/>
</dbReference>
<evidence type="ECO:0000313" key="12">
    <source>
        <dbReference type="Proteomes" id="UP000321548"/>
    </source>
</evidence>
<evidence type="ECO:0000313" key="11">
    <source>
        <dbReference type="EMBL" id="TXL67341.1"/>
    </source>
</evidence>
<dbReference type="AlphaFoldDB" id="A0A5C8P1B3"/>
<evidence type="ECO:0000256" key="7">
    <source>
        <dbReference type="PIRSR" id="PIRSR600223-1"/>
    </source>
</evidence>
<evidence type="ECO:0000256" key="9">
    <source>
        <dbReference type="RuleBase" id="RU362042"/>
    </source>
</evidence>
<dbReference type="OrthoDB" id="9815782at2"/>
<comment type="subcellular location">
    <subcellularLocation>
        <location evidence="9">Membrane</location>
        <topology evidence="9">Single-pass type II membrane protein</topology>
    </subcellularLocation>
</comment>
<dbReference type="PRINTS" id="PR00727">
    <property type="entry name" value="LEADERPTASE"/>
</dbReference>
<feature type="active site" evidence="7">
    <location>
        <position position="160"/>
    </location>
</feature>
<feature type="domain" description="Peptidase S26" evidence="10">
    <location>
        <begin position="75"/>
        <end position="286"/>
    </location>
</feature>
<keyword evidence="8" id="KW-0472">Membrane</keyword>
<dbReference type="EMBL" id="VDUY01000002">
    <property type="protein sequence ID" value="TXL67341.1"/>
    <property type="molecule type" value="Genomic_DNA"/>
</dbReference>
<comment type="caution">
    <text evidence="11">The sequence shown here is derived from an EMBL/GenBank/DDBJ whole genome shotgun (WGS) entry which is preliminary data.</text>
</comment>
<keyword evidence="12" id="KW-1185">Reference proteome</keyword>
<dbReference type="PANTHER" id="PTHR43390">
    <property type="entry name" value="SIGNAL PEPTIDASE I"/>
    <property type="match status" value="1"/>
</dbReference>
<dbReference type="NCBIfam" id="TIGR02227">
    <property type="entry name" value="sigpep_I_bact"/>
    <property type="match status" value="1"/>
</dbReference>
<dbReference type="GO" id="GO:0016020">
    <property type="term" value="C:membrane"/>
    <property type="evidence" value="ECO:0007669"/>
    <property type="project" value="UniProtKB-SubCell"/>
</dbReference>
<dbReference type="InterPro" id="IPR019533">
    <property type="entry name" value="Peptidase_S26"/>
</dbReference>
<keyword evidence="8" id="KW-1133">Transmembrane helix</keyword>
<dbReference type="PANTHER" id="PTHR43390:SF1">
    <property type="entry name" value="CHLOROPLAST PROCESSING PEPTIDASE"/>
    <property type="match status" value="1"/>
</dbReference>
<protein>
    <recommendedName>
        <fullName evidence="4 8">Signal peptidase I</fullName>
        <ecNumber evidence="3 8">3.4.21.89</ecNumber>
    </recommendedName>
</protein>
<sequence>MNFALLLFLLLLVTFAAWVADRLVFRPRRARAAELALAGFDRDAAPGLRASGGEQAVAAEREALRDRMERQPLWLEYTAGLFPVILLVFGLRSFVAEPFKIPSESMLPTLVVGDLILVNKFSYGLRLPVVHTKILDTGAPERGDVMVFRYPSDPSVDYIKRVVGLPGDVVAYQDKRLSINGQPVPLERAGEFEDRRRLTLAPQYSERLGETSHKILTDLEKPPFIQPMERFPHFEKCRYDSRGVTCTVPEGHYFVMGDNRENSLDSRFWGFVPEGNIVGRAFFIWMNFGDLSRIGSFE</sequence>
<dbReference type="Proteomes" id="UP000321548">
    <property type="component" value="Unassembled WGS sequence"/>
</dbReference>
<evidence type="ECO:0000256" key="5">
    <source>
        <dbReference type="ARBA" id="ARBA00022670"/>
    </source>
</evidence>
<dbReference type="GO" id="GO:0004252">
    <property type="term" value="F:serine-type endopeptidase activity"/>
    <property type="evidence" value="ECO:0007669"/>
    <property type="project" value="InterPro"/>
</dbReference>
<accession>A0A5C8P1B3</accession>
<dbReference type="EC" id="3.4.21.89" evidence="3 8"/>
<dbReference type="RefSeq" id="WP_147703626.1">
    <property type="nucleotide sequence ID" value="NZ_VDUY01000002.1"/>
</dbReference>
<dbReference type="GO" id="GO:0009003">
    <property type="term" value="F:signal peptidase activity"/>
    <property type="evidence" value="ECO:0007669"/>
    <property type="project" value="UniProtKB-EC"/>
</dbReference>
<dbReference type="InterPro" id="IPR019757">
    <property type="entry name" value="Pept_S26A_signal_pept_1_Lys-AS"/>
</dbReference>
<dbReference type="PROSITE" id="PS00760">
    <property type="entry name" value="SPASE_I_2"/>
    <property type="match status" value="1"/>
</dbReference>
<dbReference type="Gene3D" id="2.10.109.10">
    <property type="entry name" value="Umud Fragment, subunit A"/>
    <property type="match status" value="1"/>
</dbReference>
<dbReference type="GO" id="GO:0006465">
    <property type="term" value="P:signal peptide processing"/>
    <property type="evidence" value="ECO:0007669"/>
    <property type="project" value="InterPro"/>
</dbReference>
<reference evidence="11 12" key="1">
    <citation type="submission" date="2019-06" db="EMBL/GenBank/DDBJ databases">
        <title>Quisquiliibacterium sp. nov., isolated from a maize field.</title>
        <authorList>
            <person name="Lin S.-Y."/>
            <person name="Tsai C.-F."/>
            <person name="Young C.-C."/>
        </authorList>
    </citation>
    <scope>NUCLEOTIDE SEQUENCE [LARGE SCALE GENOMIC DNA]</scope>
    <source>
        <strain evidence="11 12">CC-CFT501</strain>
    </source>
</reference>
<dbReference type="CDD" id="cd06530">
    <property type="entry name" value="S26_SPase_I"/>
    <property type="match status" value="1"/>
</dbReference>
<evidence type="ECO:0000256" key="1">
    <source>
        <dbReference type="ARBA" id="ARBA00000677"/>
    </source>
</evidence>
<name>A0A5C8P1B3_9BURK</name>
<dbReference type="InterPro" id="IPR000223">
    <property type="entry name" value="Pept_S26A_signal_pept_1"/>
</dbReference>
<comment type="catalytic activity">
    <reaction evidence="1 8">
        <text>Cleavage of hydrophobic, N-terminal signal or leader sequences from secreted and periplasmic proteins.</text>
        <dbReference type="EC" id="3.4.21.89"/>
    </reaction>
</comment>
<evidence type="ECO:0000256" key="6">
    <source>
        <dbReference type="ARBA" id="ARBA00022801"/>
    </source>
</evidence>